<dbReference type="EMBL" id="PKPP01000510">
    <property type="protein sequence ID" value="PWA91888.1"/>
    <property type="molecule type" value="Genomic_DNA"/>
</dbReference>
<comment type="catalytic activity">
    <reaction evidence="5">
        <text>a 5'-end (N(2),N(7)-dimethyl 5'-triphosphoguanosine)-ribonucleoside in snRNA + S-adenosyl-L-methionine = a 5'-end (N(2),N(2),N(7)-trimethyl 5'-triphosphoguanosine)-ribonucleoside in snRNA + S-adenosyl-L-homocysteine + H(+)</text>
        <dbReference type="Rhea" id="RHEA:78479"/>
        <dbReference type="Rhea" id="RHEA-COMP:19087"/>
        <dbReference type="Rhea" id="RHEA-COMP:19089"/>
        <dbReference type="ChEBI" id="CHEBI:15378"/>
        <dbReference type="ChEBI" id="CHEBI:57856"/>
        <dbReference type="ChEBI" id="CHEBI:59789"/>
        <dbReference type="ChEBI" id="CHEBI:167623"/>
        <dbReference type="ChEBI" id="CHEBI:172880"/>
    </reaction>
    <physiologicalReaction direction="left-to-right" evidence="5">
        <dbReference type="Rhea" id="RHEA:78480"/>
    </physiologicalReaction>
</comment>
<dbReference type="Proteomes" id="UP000245207">
    <property type="component" value="Unassembled WGS sequence"/>
</dbReference>
<evidence type="ECO:0000256" key="6">
    <source>
        <dbReference type="ARBA" id="ARBA00049075"/>
    </source>
</evidence>
<evidence type="ECO:0000256" key="2">
    <source>
        <dbReference type="ARBA" id="ARBA00025783"/>
    </source>
</evidence>
<dbReference type="InterPro" id="IPR029063">
    <property type="entry name" value="SAM-dependent_MTases_sf"/>
</dbReference>
<evidence type="ECO:0000313" key="9">
    <source>
        <dbReference type="Proteomes" id="UP000245207"/>
    </source>
</evidence>
<comment type="catalytic activity">
    <reaction evidence="4">
        <text>a 5'-end (N(7)-methyl 5'-triphosphoguanosine)-ribonucleoside in snoRNA + S-adenosyl-L-methionine = a 5'-end (N(2),N(7)-dimethyl 5'-triphosphoguanosine)-ribonucleoside in snoRNA + S-adenosyl-L-homocysteine + H(+)</text>
        <dbReference type="Rhea" id="RHEA:78475"/>
        <dbReference type="Rhea" id="RHEA-COMP:19086"/>
        <dbReference type="Rhea" id="RHEA-COMP:19088"/>
        <dbReference type="ChEBI" id="CHEBI:15378"/>
        <dbReference type="ChEBI" id="CHEBI:57856"/>
        <dbReference type="ChEBI" id="CHEBI:59789"/>
        <dbReference type="ChEBI" id="CHEBI:156461"/>
        <dbReference type="ChEBI" id="CHEBI:172880"/>
    </reaction>
    <physiologicalReaction direction="left-to-right" evidence="4">
        <dbReference type="Rhea" id="RHEA:78476"/>
    </physiologicalReaction>
</comment>
<accession>A0A2U1Q1I6</accession>
<dbReference type="Pfam" id="PF09445">
    <property type="entry name" value="Methyltransf_15"/>
    <property type="match status" value="1"/>
</dbReference>
<dbReference type="GO" id="GO:0005634">
    <property type="term" value="C:nucleus"/>
    <property type="evidence" value="ECO:0007669"/>
    <property type="project" value="TreeGrafter"/>
</dbReference>
<dbReference type="PANTHER" id="PTHR14741">
    <property type="entry name" value="S-ADENOSYLMETHIONINE-DEPENDENT METHYLTRANSFERASE RELATED"/>
    <property type="match status" value="1"/>
</dbReference>
<evidence type="ECO:0000256" key="4">
    <source>
        <dbReference type="ARBA" id="ARBA00048740"/>
    </source>
</evidence>
<sequence length="355" mass="40279">MGDDKFKLWGEKDPLIKRLGSNFKLTEVRFSVNWYNGLPFEVLEFNKNVKDEDDFVNKIESISSHDAPERLEVSKSITCFVENSKKYRYCNQKPQESTWEPPVVKQKISSRLQLAGLELTADNVDRSEERRLSVGNIDHKEDVLSKGYFSKISKYWGQRYLLFSKFDKGIKMDEEGWFSATPECIAEHHAYRCGGGVVVDCFTGVGGNAIRFAPKTTHVIAIDINPNKIECAQHNASIYGVKDRIEFIKGDSFSLAPKLKADTIFLSPPWGGPDYSESKIFDINTMLKPHSGKHLFNVAKEIAPRMVMYLPKNSDISQLADLALSARPPWKLEVEKNVINDKLKAITAYFTKPLG</sequence>
<evidence type="ECO:0000256" key="5">
    <source>
        <dbReference type="ARBA" id="ARBA00048763"/>
    </source>
</evidence>
<dbReference type="PANTHER" id="PTHR14741:SF32">
    <property type="entry name" value="TRIMETHYLGUANOSINE SYNTHASE"/>
    <property type="match status" value="1"/>
</dbReference>
<evidence type="ECO:0000256" key="3">
    <source>
        <dbReference type="ARBA" id="ARBA00047418"/>
    </source>
</evidence>
<dbReference type="Gene3D" id="3.40.50.150">
    <property type="entry name" value="Vaccinia Virus protein VP39"/>
    <property type="match status" value="1"/>
</dbReference>
<reference evidence="8 9" key="1">
    <citation type="journal article" date="2018" name="Mol. Plant">
        <title>The genome of Artemisia annua provides insight into the evolution of Asteraceae family and artemisinin biosynthesis.</title>
        <authorList>
            <person name="Shen Q."/>
            <person name="Zhang L."/>
            <person name="Liao Z."/>
            <person name="Wang S."/>
            <person name="Yan T."/>
            <person name="Shi P."/>
            <person name="Liu M."/>
            <person name="Fu X."/>
            <person name="Pan Q."/>
            <person name="Wang Y."/>
            <person name="Lv Z."/>
            <person name="Lu X."/>
            <person name="Zhang F."/>
            <person name="Jiang W."/>
            <person name="Ma Y."/>
            <person name="Chen M."/>
            <person name="Hao X."/>
            <person name="Li L."/>
            <person name="Tang Y."/>
            <person name="Lv G."/>
            <person name="Zhou Y."/>
            <person name="Sun X."/>
            <person name="Brodelius P.E."/>
            <person name="Rose J.K.C."/>
            <person name="Tang K."/>
        </authorList>
    </citation>
    <scope>NUCLEOTIDE SEQUENCE [LARGE SCALE GENOMIC DNA]</scope>
    <source>
        <strain evidence="9">cv. Huhao1</strain>
        <tissue evidence="8">Leaf</tissue>
    </source>
</reference>
<dbReference type="GO" id="GO:0071164">
    <property type="term" value="F:RNA cap trimethylguanosine synthase activity"/>
    <property type="evidence" value="ECO:0007669"/>
    <property type="project" value="TreeGrafter"/>
</dbReference>
<dbReference type="SUPFAM" id="SSF53335">
    <property type="entry name" value="S-adenosyl-L-methionine-dependent methyltransferases"/>
    <property type="match status" value="1"/>
</dbReference>
<comment type="caution">
    <text evidence="8">The sequence shown here is derived from an EMBL/GenBank/DDBJ whole genome shotgun (WGS) entry which is preliminary data.</text>
</comment>
<keyword evidence="9" id="KW-1185">Reference proteome</keyword>
<evidence type="ECO:0000256" key="1">
    <source>
        <dbReference type="ARBA" id="ARBA00018517"/>
    </source>
</evidence>
<dbReference type="AlphaFoldDB" id="A0A2U1Q1I6"/>
<comment type="similarity">
    <text evidence="2">Belongs to the methyltransferase superfamily. Trimethylguanosine synthase family.</text>
</comment>
<organism evidence="8 9">
    <name type="scientific">Artemisia annua</name>
    <name type="common">Sweet wormwood</name>
    <dbReference type="NCBI Taxonomy" id="35608"/>
    <lineage>
        <taxon>Eukaryota</taxon>
        <taxon>Viridiplantae</taxon>
        <taxon>Streptophyta</taxon>
        <taxon>Embryophyta</taxon>
        <taxon>Tracheophyta</taxon>
        <taxon>Spermatophyta</taxon>
        <taxon>Magnoliopsida</taxon>
        <taxon>eudicotyledons</taxon>
        <taxon>Gunneridae</taxon>
        <taxon>Pentapetalae</taxon>
        <taxon>asterids</taxon>
        <taxon>campanulids</taxon>
        <taxon>Asterales</taxon>
        <taxon>Asteraceae</taxon>
        <taxon>Asteroideae</taxon>
        <taxon>Anthemideae</taxon>
        <taxon>Artemisiinae</taxon>
        <taxon>Artemisia</taxon>
    </lineage>
</organism>
<dbReference type="FunFam" id="3.40.50.150:FF:000305">
    <property type="entry name" value="S-adenosyl-L-methionine-dependent methyltransferase superfamily protein"/>
    <property type="match status" value="1"/>
</dbReference>
<proteinExistence type="inferred from homology"/>
<protein>
    <recommendedName>
        <fullName evidence="1">Trimethylguanosine synthase</fullName>
    </recommendedName>
    <alternativeName>
        <fullName evidence="7">Cap-specific guanine-N(2) methyltransferase</fullName>
    </alternativeName>
</protein>
<name>A0A2U1Q1I6_ARTAN</name>
<dbReference type="OrthoDB" id="194443at2759"/>
<evidence type="ECO:0000313" key="8">
    <source>
        <dbReference type="EMBL" id="PWA91888.1"/>
    </source>
</evidence>
<dbReference type="STRING" id="35608.A0A2U1Q1I6"/>
<comment type="catalytic activity">
    <reaction evidence="6">
        <text>a 5'-end (N(7)-methyl 5'-triphosphoguanosine)-ribonucleoside in snRNA + S-adenosyl-L-methionine = a 5'-end (N(2),N(7)-dimethyl 5'-triphosphoguanosine)-ribonucleoside in snRNA + S-adenosyl-L-homocysteine + H(+)</text>
        <dbReference type="Rhea" id="RHEA:78471"/>
        <dbReference type="Rhea" id="RHEA-COMP:19085"/>
        <dbReference type="Rhea" id="RHEA-COMP:19087"/>
        <dbReference type="ChEBI" id="CHEBI:15378"/>
        <dbReference type="ChEBI" id="CHEBI:57856"/>
        <dbReference type="ChEBI" id="CHEBI:59789"/>
        <dbReference type="ChEBI" id="CHEBI:156461"/>
        <dbReference type="ChEBI" id="CHEBI:172880"/>
    </reaction>
    <physiologicalReaction direction="left-to-right" evidence="6">
        <dbReference type="Rhea" id="RHEA:78472"/>
    </physiologicalReaction>
</comment>
<dbReference type="InterPro" id="IPR019012">
    <property type="entry name" value="RNA_cap_Gua-N2-MeTrfase"/>
</dbReference>
<dbReference type="CDD" id="cd02440">
    <property type="entry name" value="AdoMet_MTases"/>
    <property type="match status" value="1"/>
</dbReference>
<gene>
    <name evidence="8" type="ORF">CTI12_AA058910</name>
</gene>
<comment type="catalytic activity">
    <reaction evidence="3">
        <text>a 5'-end (N(2),N(7)-dimethyl 5'-triphosphoguanosine)-ribonucleoside in snoRNA + S-adenosyl-L-methionine = a 5'-end (N(2),N(2),N(7)-trimethyl 5'-triphosphoguanosine)-ribonucleoside in snoRNA + S-adenosyl-L-homocysteine + H(+)</text>
        <dbReference type="Rhea" id="RHEA:78507"/>
        <dbReference type="Rhea" id="RHEA-COMP:19088"/>
        <dbReference type="Rhea" id="RHEA-COMP:19090"/>
        <dbReference type="ChEBI" id="CHEBI:15378"/>
        <dbReference type="ChEBI" id="CHEBI:57856"/>
        <dbReference type="ChEBI" id="CHEBI:59789"/>
        <dbReference type="ChEBI" id="CHEBI:167623"/>
        <dbReference type="ChEBI" id="CHEBI:172880"/>
    </reaction>
    <physiologicalReaction direction="left-to-right" evidence="3">
        <dbReference type="Rhea" id="RHEA:78508"/>
    </physiologicalReaction>
</comment>
<evidence type="ECO:0000256" key="7">
    <source>
        <dbReference type="ARBA" id="ARBA00049790"/>
    </source>
</evidence>